<organism evidence="1 2">
    <name type="scientific">Tanacetum coccineum</name>
    <dbReference type="NCBI Taxonomy" id="301880"/>
    <lineage>
        <taxon>Eukaryota</taxon>
        <taxon>Viridiplantae</taxon>
        <taxon>Streptophyta</taxon>
        <taxon>Embryophyta</taxon>
        <taxon>Tracheophyta</taxon>
        <taxon>Spermatophyta</taxon>
        <taxon>Magnoliopsida</taxon>
        <taxon>eudicotyledons</taxon>
        <taxon>Gunneridae</taxon>
        <taxon>Pentapetalae</taxon>
        <taxon>asterids</taxon>
        <taxon>campanulids</taxon>
        <taxon>Asterales</taxon>
        <taxon>Asteraceae</taxon>
        <taxon>Asteroideae</taxon>
        <taxon>Anthemideae</taxon>
        <taxon>Anthemidinae</taxon>
        <taxon>Tanacetum</taxon>
    </lineage>
</organism>
<comment type="caution">
    <text evidence="1">The sequence shown here is derived from an EMBL/GenBank/DDBJ whole genome shotgun (WGS) entry which is preliminary data.</text>
</comment>
<keyword evidence="2" id="KW-1185">Reference proteome</keyword>
<reference evidence="1" key="2">
    <citation type="submission" date="2022-01" db="EMBL/GenBank/DDBJ databases">
        <authorList>
            <person name="Yamashiro T."/>
            <person name="Shiraishi A."/>
            <person name="Satake H."/>
            <person name="Nakayama K."/>
        </authorList>
    </citation>
    <scope>NUCLEOTIDE SEQUENCE</scope>
</reference>
<proteinExistence type="predicted"/>
<evidence type="ECO:0000313" key="1">
    <source>
        <dbReference type="EMBL" id="GJT70145.1"/>
    </source>
</evidence>
<sequence>MIPKNQVRKVKQGSVGSSVVAKSIRPMVLIGSSRAGQTFTKDVVVEAMASFRISHLKLADGVGLGKKNFGKEDRELNWAQAQRTLHGLDLPEVQYVECNNHNELNQMAEDAKRQAEMTRSSDATQHGCSSVCIVREFL</sequence>
<evidence type="ECO:0000313" key="2">
    <source>
        <dbReference type="Proteomes" id="UP001151760"/>
    </source>
</evidence>
<reference evidence="1" key="1">
    <citation type="journal article" date="2022" name="Int. J. Mol. Sci.">
        <title>Draft Genome of Tanacetum Coccineum: Genomic Comparison of Closely Related Tanacetum-Family Plants.</title>
        <authorList>
            <person name="Yamashiro T."/>
            <person name="Shiraishi A."/>
            <person name="Nakayama K."/>
            <person name="Satake H."/>
        </authorList>
    </citation>
    <scope>NUCLEOTIDE SEQUENCE</scope>
</reference>
<gene>
    <name evidence="1" type="ORF">Tco_1029431</name>
</gene>
<name>A0ABQ5G3D5_9ASTR</name>
<dbReference type="Proteomes" id="UP001151760">
    <property type="component" value="Unassembled WGS sequence"/>
</dbReference>
<dbReference type="EMBL" id="BQNB010018050">
    <property type="protein sequence ID" value="GJT70145.1"/>
    <property type="molecule type" value="Genomic_DNA"/>
</dbReference>
<protein>
    <submittedName>
        <fullName evidence="1">Uncharacterized protein</fullName>
    </submittedName>
</protein>
<accession>A0ABQ5G3D5</accession>